<dbReference type="Proteomes" id="UP001161017">
    <property type="component" value="Unassembled WGS sequence"/>
</dbReference>
<dbReference type="Pfam" id="PF00004">
    <property type="entry name" value="AAA"/>
    <property type="match status" value="1"/>
</dbReference>
<sequence>MDERPDAGLSKELFNKVPSGATHADAATQTKEDLSETQESLSETREDSSGVQEDQSQNQAHVGKKRWLEEILGFEPSEEPDQDELNAEITQAEYYRDRRPLGGLVDGVALSRPFAPRERTIHTSNYKNAKTIAESTEGEASSSARIDNNVESIYHLCRSVDVSNIPRTPEMWKHIELEPNYHLEIKSPLIIELLRNIVLFRPQELSGKVIIIPEPYMLLWHHHRALRRFNEDPQSDKDTKKHLEVLINFLDSNSTDAAEFKSVDAFDDLSRRITYRNAWYLYRPGSLADAALVPIEQLENYEELCASLKEKGLRYWQFQGQHLKGLRGKTGESQEELDRIIVDEATYRRRRKLKGVGPRRDVSSESEDSSDSDTGERDKVPQLRELIKPDQLDSSQKEGDSYYLKGVQAKAKPEDYVLMSVYQYVNGFSLRQKKWKIYHVNDLGDVHFREDAFNRLVLDESYKDILRRVIEHHSYEREDQLKDLVDGKGQGLLILLHGPPGVGKTLAAESIAELYRRPLYSVTSGDIGTKPDEAEMSIRRIFEYAVIWKAIVLMDEADIFLAQRDTENIERNALVSVFLRNLEYFDGIMILTTNRVGVIDEAFQSRLDVALALEPFTINERTDVWFNFIEDLPPQISEKERDLLRREVKKVWSHKDLNGRQIKNCVKTASVLAKQHDENVNVKHIRTTIKTVLKFTNYIQDVYKMDPERRAEKHGIRNHRSAKASQPAASSGRSGRQAVGRTQRGRRSSSLELDDDDDDDLGSDI</sequence>
<evidence type="ECO:0000259" key="2">
    <source>
        <dbReference type="SMART" id="SM00382"/>
    </source>
</evidence>
<comment type="caution">
    <text evidence="3">The sequence shown here is derived from an EMBL/GenBank/DDBJ whole genome shotgun (WGS) entry which is preliminary data.</text>
</comment>
<dbReference type="AlphaFoldDB" id="A0AA43QKZ0"/>
<evidence type="ECO:0000313" key="4">
    <source>
        <dbReference type="Proteomes" id="UP001161017"/>
    </source>
</evidence>
<feature type="domain" description="AAA+ ATPase" evidence="2">
    <location>
        <begin position="490"/>
        <end position="617"/>
    </location>
</feature>
<reference evidence="3" key="1">
    <citation type="journal article" date="2023" name="Genome Biol. Evol.">
        <title>First Whole Genome Sequence and Flow Cytometry Genome Size Data for the Lichen-Forming Fungus Ramalina farinacea (Ascomycota).</title>
        <authorList>
            <person name="Llewellyn T."/>
            <person name="Mian S."/>
            <person name="Hill R."/>
            <person name="Leitch I.J."/>
            <person name="Gaya E."/>
        </authorList>
    </citation>
    <scope>NUCLEOTIDE SEQUENCE</scope>
    <source>
        <strain evidence="3">LIQ254RAFAR</strain>
    </source>
</reference>
<dbReference type="Pfam" id="PF23232">
    <property type="entry name" value="AAA_lid_13"/>
    <property type="match status" value="1"/>
</dbReference>
<dbReference type="PANTHER" id="PTHR46411">
    <property type="entry name" value="FAMILY ATPASE, PUTATIVE-RELATED"/>
    <property type="match status" value="1"/>
</dbReference>
<dbReference type="SUPFAM" id="SSF52540">
    <property type="entry name" value="P-loop containing nucleoside triphosphate hydrolases"/>
    <property type="match status" value="1"/>
</dbReference>
<evidence type="ECO:0000256" key="1">
    <source>
        <dbReference type="SAM" id="MobiDB-lite"/>
    </source>
</evidence>
<protein>
    <recommendedName>
        <fullName evidence="2">AAA+ ATPase domain-containing protein</fullName>
    </recommendedName>
</protein>
<dbReference type="GO" id="GO:0016887">
    <property type="term" value="F:ATP hydrolysis activity"/>
    <property type="evidence" value="ECO:0007669"/>
    <property type="project" value="InterPro"/>
</dbReference>
<dbReference type="EMBL" id="JAPUFD010000005">
    <property type="protein sequence ID" value="MDI1487539.1"/>
    <property type="molecule type" value="Genomic_DNA"/>
</dbReference>
<dbReference type="InterPro" id="IPR056599">
    <property type="entry name" value="AAA_lid_fung"/>
</dbReference>
<evidence type="ECO:0000313" key="3">
    <source>
        <dbReference type="EMBL" id="MDI1487539.1"/>
    </source>
</evidence>
<accession>A0AA43QKZ0</accession>
<name>A0AA43QKZ0_9LECA</name>
<feature type="compositionally biased region" description="Polar residues" evidence="1">
    <location>
        <begin position="723"/>
        <end position="734"/>
    </location>
</feature>
<feature type="compositionally biased region" description="Basic and acidic residues" evidence="1">
    <location>
        <begin position="374"/>
        <end position="399"/>
    </location>
</feature>
<dbReference type="GO" id="GO:0005524">
    <property type="term" value="F:ATP binding"/>
    <property type="evidence" value="ECO:0007669"/>
    <property type="project" value="InterPro"/>
</dbReference>
<feature type="compositionally biased region" description="Acidic residues" evidence="1">
    <location>
        <begin position="364"/>
        <end position="373"/>
    </location>
</feature>
<gene>
    <name evidence="3" type="ORF">OHK93_006809</name>
</gene>
<feature type="region of interest" description="Disordered" evidence="1">
    <location>
        <begin position="711"/>
        <end position="765"/>
    </location>
</feature>
<dbReference type="SMART" id="SM00382">
    <property type="entry name" value="AAA"/>
    <property type="match status" value="1"/>
</dbReference>
<dbReference type="InterPro" id="IPR003593">
    <property type="entry name" value="AAA+_ATPase"/>
</dbReference>
<dbReference type="PANTHER" id="PTHR46411:SF2">
    <property type="entry name" value="AAA+ ATPASE DOMAIN-CONTAINING PROTEIN"/>
    <property type="match status" value="1"/>
</dbReference>
<feature type="compositionally biased region" description="Acidic residues" evidence="1">
    <location>
        <begin position="752"/>
        <end position="765"/>
    </location>
</feature>
<dbReference type="Gene3D" id="3.40.50.300">
    <property type="entry name" value="P-loop containing nucleotide triphosphate hydrolases"/>
    <property type="match status" value="1"/>
</dbReference>
<dbReference type="InterPro" id="IPR003959">
    <property type="entry name" value="ATPase_AAA_core"/>
</dbReference>
<keyword evidence="4" id="KW-1185">Reference proteome</keyword>
<feature type="compositionally biased region" description="Polar residues" evidence="1">
    <location>
        <begin position="49"/>
        <end position="60"/>
    </location>
</feature>
<proteinExistence type="predicted"/>
<dbReference type="InterPro" id="IPR027417">
    <property type="entry name" value="P-loop_NTPase"/>
</dbReference>
<feature type="region of interest" description="Disordered" evidence="1">
    <location>
        <begin position="1"/>
        <end position="64"/>
    </location>
</feature>
<organism evidence="3 4">
    <name type="scientific">Ramalina farinacea</name>
    <dbReference type="NCBI Taxonomy" id="258253"/>
    <lineage>
        <taxon>Eukaryota</taxon>
        <taxon>Fungi</taxon>
        <taxon>Dikarya</taxon>
        <taxon>Ascomycota</taxon>
        <taxon>Pezizomycotina</taxon>
        <taxon>Lecanoromycetes</taxon>
        <taxon>OSLEUM clade</taxon>
        <taxon>Lecanoromycetidae</taxon>
        <taxon>Lecanorales</taxon>
        <taxon>Lecanorineae</taxon>
        <taxon>Ramalinaceae</taxon>
        <taxon>Ramalina</taxon>
    </lineage>
</organism>
<dbReference type="CDD" id="cd19481">
    <property type="entry name" value="RecA-like_protease"/>
    <property type="match status" value="1"/>
</dbReference>
<feature type="region of interest" description="Disordered" evidence="1">
    <location>
        <begin position="353"/>
        <end position="399"/>
    </location>
</feature>